<feature type="transmembrane region" description="Helical" evidence="5">
    <location>
        <begin position="104"/>
        <end position="127"/>
    </location>
</feature>
<name>A0ABS0D909_9NOCA</name>
<accession>A0ABS0D909</accession>
<dbReference type="Proteomes" id="UP000707731">
    <property type="component" value="Unassembled WGS sequence"/>
</dbReference>
<reference evidence="6 7" key="1">
    <citation type="submission" date="2020-10" db="EMBL/GenBank/DDBJ databases">
        <title>Identification of Nocardia species via Next-generation sequencing and recognition of intraspecies genetic diversity.</title>
        <authorList>
            <person name="Li P."/>
            <person name="Li P."/>
            <person name="Lu B."/>
        </authorList>
    </citation>
    <scope>NUCLEOTIDE SEQUENCE [LARGE SCALE GENOMIC DNA]</scope>
    <source>
        <strain evidence="6 7">BJ06-0143</strain>
    </source>
</reference>
<comment type="caution">
    <text evidence="6">The sequence shown here is derived from an EMBL/GenBank/DDBJ whole genome shotgun (WGS) entry which is preliminary data.</text>
</comment>
<dbReference type="EMBL" id="JADLQN010000001">
    <property type="protein sequence ID" value="MBF6354940.1"/>
    <property type="molecule type" value="Genomic_DNA"/>
</dbReference>
<comment type="subcellular location">
    <subcellularLocation>
        <location evidence="1">Membrane</location>
        <topology evidence="1">Multi-pass membrane protein</topology>
    </subcellularLocation>
</comment>
<dbReference type="InterPro" id="IPR003689">
    <property type="entry name" value="ZIP"/>
</dbReference>
<keyword evidence="2 5" id="KW-0812">Transmembrane</keyword>
<evidence type="ECO:0000256" key="3">
    <source>
        <dbReference type="ARBA" id="ARBA00022989"/>
    </source>
</evidence>
<keyword evidence="3 5" id="KW-1133">Transmembrane helix</keyword>
<evidence type="ECO:0000256" key="2">
    <source>
        <dbReference type="ARBA" id="ARBA00022692"/>
    </source>
</evidence>
<feature type="transmembrane region" description="Helical" evidence="5">
    <location>
        <begin position="164"/>
        <end position="184"/>
    </location>
</feature>
<feature type="transmembrane region" description="Helical" evidence="5">
    <location>
        <begin position="62"/>
        <end position="83"/>
    </location>
</feature>
<dbReference type="PANTHER" id="PTHR16950">
    <property type="entry name" value="ZINC TRANSPORTER SLC39A7 HISTIDINE-RICH MEMBRANE PROTEIN KE4"/>
    <property type="match status" value="1"/>
</dbReference>
<evidence type="ECO:0000313" key="7">
    <source>
        <dbReference type="Proteomes" id="UP000707731"/>
    </source>
</evidence>
<evidence type="ECO:0000313" key="6">
    <source>
        <dbReference type="EMBL" id="MBF6354940.1"/>
    </source>
</evidence>
<feature type="transmembrane region" description="Helical" evidence="5">
    <location>
        <begin position="35"/>
        <end position="56"/>
    </location>
</feature>
<feature type="transmembrane region" description="Helical" evidence="5">
    <location>
        <begin position="191"/>
        <end position="212"/>
    </location>
</feature>
<keyword evidence="7" id="KW-1185">Reference proteome</keyword>
<dbReference type="RefSeq" id="WP_195001613.1">
    <property type="nucleotide sequence ID" value="NZ_JADLQN010000001.1"/>
</dbReference>
<dbReference type="Pfam" id="PF02535">
    <property type="entry name" value="Zip"/>
    <property type="match status" value="1"/>
</dbReference>
<keyword evidence="4 5" id="KW-0472">Membrane</keyword>
<evidence type="ECO:0000256" key="4">
    <source>
        <dbReference type="ARBA" id="ARBA00023136"/>
    </source>
</evidence>
<feature type="transmembrane region" description="Helical" evidence="5">
    <location>
        <begin position="224"/>
        <end position="243"/>
    </location>
</feature>
<gene>
    <name evidence="6" type="ORF">IU449_10350</name>
</gene>
<protein>
    <submittedName>
        <fullName evidence="6">ZIP family metal transporter</fullName>
    </submittedName>
</protein>
<dbReference type="PANTHER" id="PTHR16950:SF16">
    <property type="entry name" value="ZINC TRANSPORTER ZIP13"/>
    <property type="match status" value="1"/>
</dbReference>
<evidence type="ECO:0000256" key="5">
    <source>
        <dbReference type="SAM" id="Phobius"/>
    </source>
</evidence>
<feature type="transmembrane region" description="Helical" evidence="5">
    <location>
        <begin position="6"/>
        <end position="28"/>
    </location>
</feature>
<proteinExistence type="predicted"/>
<organism evidence="6 7">
    <name type="scientific">Nocardia higoensis</name>
    <dbReference type="NCBI Taxonomy" id="228599"/>
    <lineage>
        <taxon>Bacteria</taxon>
        <taxon>Bacillati</taxon>
        <taxon>Actinomycetota</taxon>
        <taxon>Actinomycetes</taxon>
        <taxon>Mycobacteriales</taxon>
        <taxon>Nocardiaceae</taxon>
        <taxon>Nocardia</taxon>
    </lineage>
</organism>
<sequence length="244" mass="25670">MSVLGWIVLSGLAMSALALVGSVSVLVPESVFQKLVLPLVALAAGALLGGALFHMLPESIAVLGNNLAVYTWLAAGLFAFHALEQFLHWHHCHRPVGEHRPLGYLILAADGLHNLIGGVAVGSAFIVDIRLGMITWLVAAAHEIPQELGDFGILVHSGWSARHALLYNVASALTFPLGGLLAYGVSGRIDVAVLVPFAAGNFVYIAVADLLPEITTSPIPREKIVHTASFGFGLAALWTLAVLV</sequence>
<evidence type="ECO:0000256" key="1">
    <source>
        <dbReference type="ARBA" id="ARBA00004141"/>
    </source>
</evidence>